<comment type="caution">
    <text evidence="2">The sequence shown here is derived from an EMBL/GenBank/DDBJ whole genome shotgun (WGS) entry which is preliminary data.</text>
</comment>
<evidence type="ECO:0000313" key="3">
    <source>
        <dbReference type="Proteomes" id="UP000309848"/>
    </source>
</evidence>
<accession>A0A4S1WRW3</accession>
<keyword evidence="1" id="KW-0812">Transmembrane</keyword>
<proteinExistence type="predicted"/>
<protein>
    <submittedName>
        <fullName evidence="2">Uncharacterized protein</fullName>
    </submittedName>
</protein>
<dbReference type="Proteomes" id="UP000309848">
    <property type="component" value="Unassembled WGS sequence"/>
</dbReference>
<organism evidence="2 3">
    <name type="scientific">Sphingomonas naasensis</name>
    <dbReference type="NCBI Taxonomy" id="1344951"/>
    <lineage>
        <taxon>Bacteria</taxon>
        <taxon>Pseudomonadati</taxon>
        <taxon>Pseudomonadota</taxon>
        <taxon>Alphaproteobacteria</taxon>
        <taxon>Sphingomonadales</taxon>
        <taxon>Sphingomonadaceae</taxon>
        <taxon>Sphingomonas</taxon>
    </lineage>
</organism>
<gene>
    <name evidence="2" type="ORF">E5A74_02865</name>
</gene>
<feature type="transmembrane region" description="Helical" evidence="1">
    <location>
        <begin position="52"/>
        <end position="72"/>
    </location>
</feature>
<feature type="transmembrane region" description="Helical" evidence="1">
    <location>
        <begin position="117"/>
        <end position="136"/>
    </location>
</feature>
<feature type="transmembrane region" description="Helical" evidence="1">
    <location>
        <begin position="79"/>
        <end position="97"/>
    </location>
</feature>
<dbReference type="AlphaFoldDB" id="A0A4S1WRW3"/>
<dbReference type="OrthoDB" id="9673216at2"/>
<reference evidence="2 3" key="1">
    <citation type="submission" date="2019-04" db="EMBL/GenBank/DDBJ databases">
        <title>Sphingomonas psychrotolerans sp. nov., isolated from soil in the Tianshan Mountains, Xinjiang, China.</title>
        <authorList>
            <person name="Luo Y."/>
            <person name="Sheng H."/>
        </authorList>
    </citation>
    <scope>NUCLEOTIDE SEQUENCE [LARGE SCALE GENOMIC DNA]</scope>
    <source>
        <strain evidence="2 3">KIS18-15</strain>
    </source>
</reference>
<dbReference type="RefSeq" id="WP_135982631.1">
    <property type="nucleotide sequence ID" value="NZ_JAASQM010000001.1"/>
</dbReference>
<evidence type="ECO:0000256" key="1">
    <source>
        <dbReference type="SAM" id="Phobius"/>
    </source>
</evidence>
<name>A0A4S1WRW3_9SPHN</name>
<evidence type="ECO:0000313" key="2">
    <source>
        <dbReference type="EMBL" id="TGX46124.1"/>
    </source>
</evidence>
<keyword evidence="1" id="KW-1133">Transmembrane helix</keyword>
<keyword evidence="3" id="KW-1185">Reference proteome</keyword>
<sequence>MSEAIWPMNRFEKLALASVIVVSLLCVRGPGDLAYDHYRAQVPEGMLPVGLAGWAIFTYGPIALAVAFWRLAKSIRSSWALHLLLLPSMIALARTGSELMLLVIDDPDFDATMDAPLMAGVLLFLIAVGGYFGALLRPLFARPRDPMDVG</sequence>
<dbReference type="EMBL" id="SRXU01000001">
    <property type="protein sequence ID" value="TGX46124.1"/>
    <property type="molecule type" value="Genomic_DNA"/>
</dbReference>
<keyword evidence="1" id="KW-0472">Membrane</keyword>